<dbReference type="PRINTS" id="PR00315">
    <property type="entry name" value="ELONGATNFCT"/>
</dbReference>
<proteinExistence type="inferred from homology"/>
<evidence type="ECO:0000259" key="6">
    <source>
        <dbReference type="PROSITE" id="PS51722"/>
    </source>
</evidence>
<keyword evidence="3" id="KW-0547">Nucleotide-binding</keyword>
<evidence type="ECO:0000256" key="3">
    <source>
        <dbReference type="ARBA" id="ARBA00022741"/>
    </source>
</evidence>
<dbReference type="Pfam" id="PF00009">
    <property type="entry name" value="GTP_EFTU"/>
    <property type="match status" value="1"/>
</dbReference>
<evidence type="ECO:0000256" key="2">
    <source>
        <dbReference type="ARBA" id="ARBA00007249"/>
    </source>
</evidence>
<dbReference type="SUPFAM" id="SSF52540">
    <property type="entry name" value="P-loop containing nucleoside triphosphate hydrolases"/>
    <property type="match status" value="1"/>
</dbReference>
<accession>A0ABP1FQX4</accession>
<evidence type="ECO:0000256" key="4">
    <source>
        <dbReference type="ARBA" id="ARBA00023134"/>
    </source>
</evidence>
<dbReference type="SUPFAM" id="SSF50447">
    <property type="entry name" value="Translation proteins"/>
    <property type="match status" value="1"/>
</dbReference>
<evidence type="ECO:0000313" key="8">
    <source>
        <dbReference type="Proteomes" id="UP001497392"/>
    </source>
</evidence>
<dbReference type="Proteomes" id="UP001497392">
    <property type="component" value="Unassembled WGS sequence"/>
</dbReference>
<evidence type="ECO:0000313" key="7">
    <source>
        <dbReference type="EMBL" id="CAL5221346.1"/>
    </source>
</evidence>
<feature type="domain" description="Tr-type G" evidence="6">
    <location>
        <begin position="251"/>
        <end position="479"/>
    </location>
</feature>
<organism evidence="7 8">
    <name type="scientific">Coccomyxa viridis</name>
    <dbReference type="NCBI Taxonomy" id="1274662"/>
    <lineage>
        <taxon>Eukaryota</taxon>
        <taxon>Viridiplantae</taxon>
        <taxon>Chlorophyta</taxon>
        <taxon>core chlorophytes</taxon>
        <taxon>Trebouxiophyceae</taxon>
        <taxon>Trebouxiophyceae incertae sedis</taxon>
        <taxon>Coccomyxaceae</taxon>
        <taxon>Coccomyxa</taxon>
    </lineage>
</organism>
<comment type="similarity">
    <text evidence="2">Belongs to the TRAFAC class translation factor GTPase superfamily. Classic translation factor GTPase family. EF-Tu/EF-1A subfamily.</text>
</comment>
<dbReference type="InterPro" id="IPR050100">
    <property type="entry name" value="TRAFAC_GTPase_members"/>
</dbReference>
<dbReference type="Gene3D" id="2.40.30.10">
    <property type="entry name" value="Translation factors"/>
    <property type="match status" value="2"/>
</dbReference>
<feature type="compositionally biased region" description="Basic and acidic residues" evidence="5">
    <location>
        <begin position="213"/>
        <end position="227"/>
    </location>
</feature>
<dbReference type="Gene3D" id="3.40.50.300">
    <property type="entry name" value="P-loop containing nucleotide triphosphate hydrolases"/>
    <property type="match status" value="1"/>
</dbReference>
<reference evidence="7 8" key="1">
    <citation type="submission" date="2024-06" db="EMBL/GenBank/DDBJ databases">
        <authorList>
            <person name="Kraege A."/>
            <person name="Thomma B."/>
        </authorList>
    </citation>
    <scope>NUCLEOTIDE SEQUENCE [LARGE SCALE GENOMIC DNA]</scope>
</reference>
<dbReference type="EMBL" id="CAXHTA020000005">
    <property type="protein sequence ID" value="CAL5221346.1"/>
    <property type="molecule type" value="Genomic_DNA"/>
</dbReference>
<dbReference type="SUPFAM" id="SSF50465">
    <property type="entry name" value="EF-Tu/eEF-1alpha/eIF2-gamma C-terminal domain"/>
    <property type="match status" value="1"/>
</dbReference>
<comment type="caution">
    <text evidence="7">The sequence shown here is derived from an EMBL/GenBank/DDBJ whole genome shotgun (WGS) entry which is preliminary data.</text>
</comment>
<dbReference type="InterPro" id="IPR009000">
    <property type="entry name" value="Transl_B-barrel_sf"/>
</dbReference>
<feature type="compositionally biased region" description="Basic and acidic residues" evidence="5">
    <location>
        <begin position="190"/>
        <end position="201"/>
    </location>
</feature>
<dbReference type="InterPro" id="IPR027417">
    <property type="entry name" value="P-loop_NTPase"/>
</dbReference>
<feature type="region of interest" description="Disordered" evidence="5">
    <location>
        <begin position="1"/>
        <end position="227"/>
    </location>
</feature>
<keyword evidence="8" id="KW-1185">Reference proteome</keyword>
<feature type="compositionally biased region" description="Acidic residues" evidence="5">
    <location>
        <begin position="10"/>
        <end position="34"/>
    </location>
</feature>
<dbReference type="PANTHER" id="PTHR23115">
    <property type="entry name" value="TRANSLATION FACTOR"/>
    <property type="match status" value="1"/>
</dbReference>
<name>A0ABP1FQX4_9CHLO</name>
<dbReference type="InterPro" id="IPR009001">
    <property type="entry name" value="Transl_elong_EF1A/Init_IF2_C"/>
</dbReference>
<dbReference type="InterPro" id="IPR000795">
    <property type="entry name" value="T_Tr_GTP-bd_dom"/>
</dbReference>
<comment type="function">
    <text evidence="1">This protein promotes the GTP-dependent binding of aminoacyl-tRNA to the A-site of ribosomes during protein biosynthesis.</text>
</comment>
<dbReference type="CDD" id="cd16267">
    <property type="entry name" value="HBS1-like_II"/>
    <property type="match status" value="1"/>
</dbReference>
<feature type="compositionally biased region" description="Polar residues" evidence="5">
    <location>
        <begin position="165"/>
        <end position="175"/>
    </location>
</feature>
<dbReference type="CDD" id="cd04093">
    <property type="entry name" value="HBS1_C_III"/>
    <property type="match status" value="1"/>
</dbReference>
<feature type="compositionally biased region" description="Low complexity" evidence="5">
    <location>
        <begin position="35"/>
        <end position="106"/>
    </location>
</feature>
<dbReference type="PROSITE" id="PS51722">
    <property type="entry name" value="G_TR_2"/>
    <property type="match status" value="1"/>
</dbReference>
<protein>
    <submittedName>
        <fullName evidence="7">G3522 protein</fullName>
    </submittedName>
</protein>
<dbReference type="Pfam" id="PF22594">
    <property type="entry name" value="GTP-eEF1A_C"/>
    <property type="match status" value="1"/>
</dbReference>
<dbReference type="InterPro" id="IPR054696">
    <property type="entry name" value="GTP-eEF1A_C"/>
</dbReference>
<sequence>MAGKGYNYADDFDDDWYADEDDYYEEEEDAEDPELAAAVQAAKKASAAGKPAQVANPASKPAPAKASQTGQKAGAAAGSSGGLASNGSTSKKTAPAANGSALALLLSRPAEPGPKAGQHPHPTADRETFPLTPPAAEAFRFDTPSPDDAVILARSKPSGAKAATPASSRITPNQEVRSRLGDLQIQEPPEADRADETDARPMSHAAASTSGQPHDRGTTSKRPLREYEAEPDLARAVQEALAREAAGQAGKALLHLVVLGHVDAGKSTLMGRLLHDLGHVSQKAAHKAEKDARAAGKGSFAWAWLLDERPEERARGVTVDVASTFFETPARLVRLLDAPGHQDFVPNMIAGAAQADAALLVVDGSVGGFEAGFSDSAGGGGQTREHAQLARSLGIEQLAVVVTKLDTCGFSQERFEQVKSILQPFLKLSGFREAQTSWLPAVGPTGENLIGPPVEPALAGWWHGPNLVQAIDGFKPTARDASKPLRLPVTDVFKSARGGAALGGRLAGGALKAGTRILVQPGNHAGTVKSVEMNNTAVPLAMVGDTVDVALNGIDAAAVSAGSMLCLPQWPVPLVSRFEARVVVLEVAMPILKGRQVSVHVHAAVEAAQISRLVSVLNPKTGEVMKARPRALAKGQTAVLEVTLNRQLCLELYTDYRALGRVAIRDGGRTIAVGVVTSLSEAT</sequence>
<keyword evidence="4" id="KW-0342">GTP-binding</keyword>
<evidence type="ECO:0000256" key="5">
    <source>
        <dbReference type="SAM" id="MobiDB-lite"/>
    </source>
</evidence>
<evidence type="ECO:0000256" key="1">
    <source>
        <dbReference type="ARBA" id="ARBA00003982"/>
    </source>
</evidence>
<gene>
    <name evidence="7" type="primary">g3522</name>
    <name evidence="7" type="ORF">VP750_LOCUS3005</name>
</gene>